<reference evidence="2" key="1">
    <citation type="submission" date="2016-11" db="EMBL/GenBank/DDBJ databases">
        <authorList>
            <person name="Varghese N."/>
            <person name="Submissions S."/>
        </authorList>
    </citation>
    <scope>NUCLEOTIDE SEQUENCE [LARGE SCALE GENOMIC DNA]</scope>
    <source>
        <strain evidence="2">DSM 44671</strain>
    </source>
</reference>
<dbReference type="AlphaFoldDB" id="A0A1K1QXZ1"/>
<dbReference type="EMBL" id="FPJG01000006">
    <property type="protein sequence ID" value="SFW64182.1"/>
    <property type="molecule type" value="Genomic_DNA"/>
</dbReference>
<dbReference type="OrthoDB" id="286090at2"/>
<proteinExistence type="predicted"/>
<protein>
    <submittedName>
        <fullName evidence="1">Uncharacterized protein</fullName>
    </submittedName>
</protein>
<organism evidence="1 2">
    <name type="scientific">Amycolatopsis australiensis</name>
    <dbReference type="NCBI Taxonomy" id="546364"/>
    <lineage>
        <taxon>Bacteria</taxon>
        <taxon>Bacillati</taxon>
        <taxon>Actinomycetota</taxon>
        <taxon>Actinomycetes</taxon>
        <taxon>Pseudonocardiales</taxon>
        <taxon>Pseudonocardiaceae</taxon>
        <taxon>Amycolatopsis</taxon>
    </lineage>
</organism>
<dbReference type="STRING" id="546364.SAMN04489730_2326"/>
<evidence type="ECO:0000313" key="2">
    <source>
        <dbReference type="Proteomes" id="UP000182740"/>
    </source>
</evidence>
<dbReference type="Proteomes" id="UP000182740">
    <property type="component" value="Unassembled WGS sequence"/>
</dbReference>
<name>A0A1K1QXZ1_9PSEU</name>
<gene>
    <name evidence="1" type="ORF">SAMN04489730_2326</name>
</gene>
<keyword evidence="2" id="KW-1185">Reference proteome</keyword>
<evidence type="ECO:0000313" key="1">
    <source>
        <dbReference type="EMBL" id="SFW64182.1"/>
    </source>
</evidence>
<sequence length="246" mass="27337">MALVAKYDEAARNGQAEDWTSSDDIGDRFGGEVLSTAEYYRVENRYVDFVRSLAVSCGAGEFVVRAPTVTKSLPSWVPFLRSGLVVDLKTAPALVRRMLRGSDLSCVLCSDELWVSVETDFYLAVEAEDRKVAESARRFGLHVYRADNWSWFEVDDDTAALGRPSRDFPQQVRLSCGADEPLVLLERRVNGPGAQRWHLLHGADSLDWTLQLPPGVALAALPDVCSPESPRTATVTSTHCGMWTWR</sequence>
<dbReference type="RefSeq" id="WP_072476268.1">
    <property type="nucleotide sequence ID" value="NZ_FPJG01000006.1"/>
</dbReference>
<accession>A0A1K1QXZ1</accession>